<protein>
    <submittedName>
        <fullName evidence="2">Uncharacterized protein</fullName>
    </submittedName>
</protein>
<dbReference type="Proteomes" id="UP000026923">
    <property type="component" value="Unassembled WGS sequence"/>
</dbReference>
<feature type="region of interest" description="Disordered" evidence="1">
    <location>
        <begin position="1"/>
        <end position="22"/>
    </location>
</feature>
<proteinExistence type="predicted"/>
<evidence type="ECO:0000313" key="2">
    <source>
        <dbReference type="EMBL" id="EWC42279.1"/>
    </source>
</evidence>
<dbReference type="EMBL" id="AMCZ02000005">
    <property type="protein sequence ID" value="EWC42279.1"/>
    <property type="molecule type" value="Genomic_DNA"/>
</dbReference>
<name>A0A061JV88_STUST</name>
<evidence type="ECO:0000256" key="1">
    <source>
        <dbReference type="SAM" id="MobiDB-lite"/>
    </source>
</evidence>
<dbReference type="HOGENOM" id="CLU_3187996_0_0_6"/>
<sequence>MGKAKRRLTGGQGARAGDRRPLCQPIGVTERSITFIVAMAFPLALD</sequence>
<evidence type="ECO:0000313" key="3">
    <source>
        <dbReference type="Proteomes" id="UP000026923"/>
    </source>
</evidence>
<accession>A0A061JV88</accession>
<comment type="caution">
    <text evidence="2">The sequence shown here is derived from an EMBL/GenBank/DDBJ whole genome shotgun (WGS) entry which is preliminary data.</text>
</comment>
<gene>
    <name evidence="2" type="ORF">B597_006500</name>
</gene>
<reference evidence="2 3" key="1">
    <citation type="journal article" date="2013" name="Genome Announc.">
        <title>Draft Genome of the Nitrogen-Fixing Bacterium Pseudomonas stutzeri Strain KOS6 Isolated from Industrial Hydrocarbon Sludge.</title>
        <authorList>
            <person name="Grigoryeva T.V."/>
            <person name="Laikov A.V."/>
            <person name="Naumova R.P."/>
            <person name="Manolov A.I."/>
            <person name="Larin A.K."/>
            <person name="Karpova I.Y."/>
            <person name="Semashko T.A."/>
            <person name="Alexeev D.G."/>
            <person name="Kostryukova E.S."/>
            <person name="Muller R."/>
            <person name="Govorun V.M."/>
        </authorList>
    </citation>
    <scope>NUCLEOTIDE SEQUENCE [LARGE SCALE GENOMIC DNA]</scope>
    <source>
        <strain evidence="2 3">KOS6</strain>
    </source>
</reference>
<organism evidence="2 3">
    <name type="scientific">Stutzerimonas stutzeri KOS6</name>
    <dbReference type="NCBI Taxonomy" id="1218352"/>
    <lineage>
        <taxon>Bacteria</taxon>
        <taxon>Pseudomonadati</taxon>
        <taxon>Pseudomonadota</taxon>
        <taxon>Gammaproteobacteria</taxon>
        <taxon>Pseudomonadales</taxon>
        <taxon>Pseudomonadaceae</taxon>
        <taxon>Stutzerimonas</taxon>
    </lineage>
</organism>
<dbReference type="AlphaFoldDB" id="A0A061JV88"/>